<comment type="similarity">
    <text evidence="15 16">Belongs to the papillomaviridae E1 protein family.</text>
</comment>
<evidence type="ECO:0000256" key="13">
    <source>
        <dbReference type="ARBA" id="ARBA00048988"/>
    </source>
</evidence>
<evidence type="ECO:0000259" key="18">
    <source>
        <dbReference type="PROSITE" id="PS51206"/>
    </source>
</evidence>
<evidence type="ECO:0000256" key="6">
    <source>
        <dbReference type="ARBA" id="ARBA00022741"/>
    </source>
</evidence>
<comment type="subunit">
    <text evidence="15">Can form hexamers. Interacts with E2 protein; this interaction increases E1 DNA binding specificity. Interacts with host DNA polymerase subunit POLA2. Interacts with host single stranded DNA-binding protein RPA1. Interacts with host TOP1; this interaction stimulates the enzymatic activity of TOP1.</text>
</comment>
<dbReference type="GO" id="GO:0003677">
    <property type="term" value="F:DNA binding"/>
    <property type="evidence" value="ECO:0007669"/>
    <property type="project" value="UniProtKB-UniRule"/>
</dbReference>
<keyword evidence="11 15" id="KW-0413">Isomerase</keyword>
<dbReference type="KEGG" id="vg:41702629"/>
<dbReference type="GO" id="GO:0016887">
    <property type="term" value="F:ATP hydrolysis activity"/>
    <property type="evidence" value="ECO:0007669"/>
    <property type="project" value="RHEA"/>
</dbReference>
<keyword evidence="10 15" id="KW-0238">DNA-binding</keyword>
<evidence type="ECO:0000256" key="9">
    <source>
        <dbReference type="ARBA" id="ARBA00022840"/>
    </source>
</evidence>
<comment type="caution">
    <text evidence="15">Lacks conserved residue(s) required for the propagation of feature annotation.</text>
</comment>
<dbReference type="GO" id="GO:0005524">
    <property type="term" value="F:ATP binding"/>
    <property type="evidence" value="ECO:0007669"/>
    <property type="project" value="UniProtKB-UniRule"/>
</dbReference>
<keyword evidence="4 15" id="KW-1048">Host nucleus</keyword>
<name>A0A385AH05_9PAPI</name>
<dbReference type="EC" id="5.6.2.4" evidence="15 16"/>
<organism evidence="19">
    <name type="scientific">Macaca mulatta papillomavirus 4</name>
    <dbReference type="NCBI Taxonomy" id="2294152"/>
    <lineage>
        <taxon>Viruses</taxon>
        <taxon>Monodnaviria</taxon>
        <taxon>Shotokuvirae</taxon>
        <taxon>Cossaviricota</taxon>
        <taxon>Papovaviricetes</taxon>
        <taxon>Zurhausenvirales</taxon>
        <taxon>Papillomaviridae</taxon>
        <taxon>primate papillomaviruses</taxon>
    </lineage>
</organism>
<comment type="PTM">
    <text evidence="15">Phosphorylated.</text>
</comment>
<dbReference type="Proteomes" id="UP000289561">
    <property type="component" value="Genome"/>
</dbReference>
<dbReference type="InterPro" id="IPR001177">
    <property type="entry name" value="PPV_DNA_helicase_E1_C"/>
</dbReference>
<dbReference type="GO" id="GO:0042025">
    <property type="term" value="C:host cell nucleus"/>
    <property type="evidence" value="ECO:0007669"/>
    <property type="project" value="UniProtKB-SubCell"/>
</dbReference>
<feature type="region of interest" description="Disordered" evidence="17">
    <location>
        <begin position="575"/>
        <end position="598"/>
    </location>
</feature>
<dbReference type="Pfam" id="PF20450">
    <property type="entry name" value="PPV_E1_DBD"/>
    <property type="match status" value="1"/>
</dbReference>
<keyword evidence="7 15" id="KW-0378">Hydrolase</keyword>
<dbReference type="HAMAP" id="MF_04000">
    <property type="entry name" value="PPV_E1"/>
    <property type="match status" value="1"/>
</dbReference>
<gene>
    <name evidence="15 19" type="primary">E1</name>
</gene>
<evidence type="ECO:0000256" key="16">
    <source>
        <dbReference type="PIRNR" id="PIRNR003383"/>
    </source>
</evidence>
<dbReference type="GO" id="GO:0043138">
    <property type="term" value="F:3'-5' DNA helicase activity"/>
    <property type="evidence" value="ECO:0007669"/>
    <property type="project" value="UniProtKB-UniRule"/>
</dbReference>
<comment type="function">
    <text evidence="14 15">ATP-dependent DNA 3'-5' helicase required for initiation of viral DNA replication. It forms a complex with the viral E2 protein. The E1-E2 complex binds to the replication origin which contains binding sites for both proteins. During the initial step, a dimer of E1 interacts with a dimer of protein E2 leading to a complex that binds the viral origin of replication with high specificity. Then, a second dimer of E1 displaces the E2 dimer in an ATP-dependent manner to form the E1 tetramer. Following this, two E1 monomers are added to each half of the site, which results in the formation of two E1 trimers on the viral ori. Subsequently, two hexamers will be created. The double hexamer acts as a bi-directional helicase machinery and unwinds the viral DNA and then recruits the host DNA polymerase to start replication.</text>
</comment>
<feature type="modified residue" description="Phosphoserine; by host" evidence="15">
    <location>
        <position position="89"/>
    </location>
</feature>
<reference evidence="19" key="1">
    <citation type="submission" date="2018-01" db="EMBL/GenBank/DDBJ databases">
        <title>Diversity of papillomavirus in Rhesus macaques.</title>
        <authorList>
            <person name="Chen Z."/>
            <person name="Wong P.Y."/>
            <person name="Ho W."/>
            <person name="Chan P."/>
        </authorList>
    </citation>
    <scope>NUCLEOTIDE SEQUENCE [LARGE SCALE GENOMIC DNA]</scope>
    <source>
        <strain evidence="19">PM084S3c176982</strain>
    </source>
</reference>
<proteinExistence type="inferred from homology"/>
<dbReference type="InterPro" id="IPR037102">
    <property type="entry name" value="Znf_lg_T-Ag_D1_dom_sf"/>
</dbReference>
<accession>A0A385AH05</accession>
<dbReference type="RefSeq" id="YP_009551988.1">
    <property type="nucleotide sequence ID" value="NC_040569.1"/>
</dbReference>
<keyword evidence="5 15" id="KW-0235">DNA replication</keyword>
<keyword evidence="9 15" id="KW-0067">ATP-binding</keyword>
<feature type="short sequence motif" description="Nuclear export signal" evidence="15">
    <location>
        <begin position="98"/>
        <end position="107"/>
    </location>
</feature>
<evidence type="ECO:0000256" key="5">
    <source>
        <dbReference type="ARBA" id="ARBA00022705"/>
    </source>
</evidence>
<dbReference type="InterPro" id="IPR046935">
    <property type="entry name" value="PPV_E1_DBD_sf"/>
</dbReference>
<keyword evidence="15" id="KW-1017">Isopeptide bond</keyword>
<dbReference type="Gene3D" id="1.10.10.510">
    <property type="entry name" value="Zinc finger, large T-antigen D1 domain"/>
    <property type="match status" value="1"/>
</dbReference>
<dbReference type="InterPro" id="IPR014015">
    <property type="entry name" value="Helicase_SF3_DNA-vir"/>
</dbReference>
<comment type="function">
    <text evidence="16">ATP-dependent DNA helicase required for initiation of viral DNA replication. It forms a complex with the viral E2 protein. The E1-E2 complex binds to the replication origin which contains binding sites for both proteins.</text>
</comment>
<evidence type="ECO:0000256" key="2">
    <source>
        <dbReference type="ARBA" id="ARBA00022518"/>
    </source>
</evidence>
<dbReference type="InterPro" id="IPR016393">
    <property type="entry name" value="Rep_E1_papillomaV"/>
</dbReference>
<keyword evidence="2 15" id="KW-0244">Early protein</keyword>
<evidence type="ECO:0000256" key="17">
    <source>
        <dbReference type="SAM" id="MobiDB-lite"/>
    </source>
</evidence>
<keyword evidence="8 15" id="KW-0347">Helicase</keyword>
<feature type="short sequence motif" description="Nuclear localization signal" evidence="15">
    <location>
        <begin position="82"/>
        <end position="84"/>
    </location>
</feature>
<dbReference type="InterPro" id="IPR046832">
    <property type="entry name" value="PPV_E1_DBD"/>
</dbReference>
<protein>
    <recommendedName>
        <fullName evidence="15 16">Replication protein E1</fullName>
        <ecNumber evidence="15 16">5.6.2.4</ecNumber>
    </recommendedName>
    <alternativeName>
        <fullName evidence="15">ATP-dependent helicase E1</fullName>
    </alternativeName>
    <alternativeName>
        <fullName evidence="15">DNA 3'-5' helicase E1</fullName>
    </alternativeName>
</protein>
<evidence type="ECO:0000256" key="8">
    <source>
        <dbReference type="ARBA" id="ARBA00022806"/>
    </source>
</evidence>
<keyword evidence="6 15" id="KW-0547">Nucleotide-binding</keyword>
<feature type="domain" description="SF3 helicase" evidence="18">
    <location>
        <begin position="388"/>
        <end position="552"/>
    </location>
</feature>
<dbReference type="Pfam" id="PF00519">
    <property type="entry name" value="PPV_E1_C"/>
    <property type="match status" value="1"/>
</dbReference>
<dbReference type="Gene3D" id="3.40.50.300">
    <property type="entry name" value="P-loop containing nucleotide triphosphate hydrolases"/>
    <property type="match status" value="1"/>
</dbReference>
<feature type="modified residue" description="Phosphoserine; by host" evidence="15">
    <location>
        <position position="99"/>
    </location>
</feature>
<dbReference type="PIRSF" id="PIRSF003383">
    <property type="entry name" value="Rep_E1_papillomaV"/>
    <property type="match status" value="1"/>
</dbReference>
<evidence type="ECO:0000256" key="14">
    <source>
        <dbReference type="ARBA" id="ARBA00093297"/>
    </source>
</evidence>
<evidence type="ECO:0000256" key="10">
    <source>
        <dbReference type="ARBA" id="ARBA00023125"/>
    </source>
</evidence>
<sequence>MEDAKGTDNSLEGCSGWYIVSEAECQDSIDTLEPFEEAFECSTDSNISCLLDDFDETDEGNPLALYNKQITEECDRAIEHLKRKYLSPSPKQEKLPDLSPRLASVSISSEKNSKRRLLFEDSGISLAENEAEDNAEAQVASGNNSGVQELLQSSNQRATALYKFKDTFGVSFCELTRSFKSNKSCCPGWVVAVFYAAEELIEASKTQLQQHCEYLQVIAETFHALYLLQFKNIKSRETVQNLFCSLLNVKECQLLCEPPKIRSVPVALFFYKKSLSNVSFTMGPMPEWMARNTLINHQGAAVPESFELCQMVQWALDNNLTEEPEIAFKYAQYAEEDRNASAWLKSNNQAKYVRDCAYMVKMYMRQQMREMSMSDWIWKRCNEIPGEGDWKPIAMLLKYQGITLLSFLTALRFFLKGQPKKNCIVFEGPPDTGKSYLCYSMIKFFKGKVASYMNSRSQFWLQPFIDTKLGFIDDATSQCWSFMDVYMRNALDGNYISVDSKHKAPMQLKLPPLLVTTNVEVMKEPMYKYLHSRLTCFSFPRKLPLKEDGTPVYEITDVAWKCFFRKLYKQLDLTPEDEGDGDTDRALRDCAGGSPETL</sequence>
<keyword evidence="3 15" id="KW-0597">Phosphoprotein</keyword>
<comment type="PTM">
    <text evidence="15">Sumoylated.</text>
</comment>
<dbReference type="InterPro" id="IPR014000">
    <property type="entry name" value="PPV_DNA_helicase_E1_N"/>
</dbReference>
<comment type="subcellular location">
    <subcellularLocation>
        <location evidence="1 15">Host nucleus</location>
    </subcellularLocation>
</comment>
<dbReference type="EMBL" id="MG837559">
    <property type="protein sequence ID" value="AXN57296.1"/>
    <property type="molecule type" value="Genomic_DNA"/>
</dbReference>
<evidence type="ECO:0000256" key="1">
    <source>
        <dbReference type="ARBA" id="ARBA00004147"/>
    </source>
</evidence>
<comment type="catalytic activity">
    <reaction evidence="13 15 16">
        <text>ATP + H2O = ADP + phosphate + H(+)</text>
        <dbReference type="Rhea" id="RHEA:13065"/>
        <dbReference type="ChEBI" id="CHEBI:15377"/>
        <dbReference type="ChEBI" id="CHEBI:15378"/>
        <dbReference type="ChEBI" id="CHEBI:30616"/>
        <dbReference type="ChEBI" id="CHEBI:43474"/>
        <dbReference type="ChEBI" id="CHEBI:456216"/>
        <dbReference type="EC" id="5.6.2.4"/>
    </reaction>
</comment>
<evidence type="ECO:0000256" key="7">
    <source>
        <dbReference type="ARBA" id="ARBA00022801"/>
    </source>
</evidence>
<dbReference type="SUPFAM" id="SSF55464">
    <property type="entry name" value="Origin of replication-binding domain, RBD-like"/>
    <property type="match status" value="1"/>
</dbReference>
<evidence type="ECO:0000256" key="12">
    <source>
        <dbReference type="ARBA" id="ARBA00034617"/>
    </source>
</evidence>
<evidence type="ECO:0000256" key="11">
    <source>
        <dbReference type="ARBA" id="ARBA00023235"/>
    </source>
</evidence>
<feature type="binding site" evidence="15">
    <location>
        <begin position="428"/>
        <end position="435"/>
    </location>
    <ligand>
        <name>ATP</name>
        <dbReference type="ChEBI" id="CHEBI:30616"/>
    </ligand>
</feature>
<evidence type="ECO:0000256" key="15">
    <source>
        <dbReference type="HAMAP-Rule" id="MF_04000"/>
    </source>
</evidence>
<evidence type="ECO:0000256" key="3">
    <source>
        <dbReference type="ARBA" id="ARBA00022553"/>
    </source>
</evidence>
<dbReference type="GeneID" id="41702629"/>
<dbReference type="Pfam" id="PF00524">
    <property type="entry name" value="PPV_E1_N"/>
    <property type="match status" value="1"/>
</dbReference>
<dbReference type="Gene3D" id="3.40.1310.10">
    <property type="match status" value="1"/>
</dbReference>
<keyword evidence="15" id="KW-0832">Ubl conjugation</keyword>
<dbReference type="SUPFAM" id="SSF52540">
    <property type="entry name" value="P-loop containing nucleoside triphosphate hydrolases"/>
    <property type="match status" value="1"/>
</dbReference>
<dbReference type="GO" id="GO:0006260">
    <property type="term" value="P:DNA replication"/>
    <property type="evidence" value="ECO:0007669"/>
    <property type="project" value="UniProtKB-UniRule"/>
</dbReference>
<evidence type="ECO:0000256" key="4">
    <source>
        <dbReference type="ARBA" id="ARBA00022562"/>
    </source>
</evidence>
<dbReference type="InterPro" id="IPR027417">
    <property type="entry name" value="P-loop_NTPase"/>
</dbReference>
<comment type="catalytic activity">
    <reaction evidence="12 15">
        <text>Couples ATP hydrolysis with the unwinding of duplex DNA by translocating in the 3'-5' direction.</text>
        <dbReference type="EC" id="5.6.2.4"/>
    </reaction>
</comment>
<feature type="cross-link" description="Glycyl lysine isopeptide (Lys-Gly) (interchain with G-Cter in SUMO)" evidence="15">
    <location>
        <position position="509"/>
    </location>
</feature>
<dbReference type="PROSITE" id="PS51206">
    <property type="entry name" value="SF3_HELICASE_1"/>
    <property type="match status" value="1"/>
</dbReference>
<evidence type="ECO:0000313" key="19">
    <source>
        <dbReference type="EMBL" id="AXN57296.1"/>
    </source>
</evidence>